<keyword evidence="5" id="KW-0862">Zinc</keyword>
<protein>
    <submittedName>
        <fullName evidence="9">Peptidoglycan DD-metalloendopeptidase family protein</fullName>
    </submittedName>
</protein>
<dbReference type="AlphaFoldDB" id="A0A6L7GEQ1"/>
<reference evidence="9 10" key="1">
    <citation type="submission" date="2019-12" db="EMBL/GenBank/DDBJ databases">
        <title>Genomic-based taxomic classification of the family Erythrobacteraceae.</title>
        <authorList>
            <person name="Xu L."/>
        </authorList>
    </citation>
    <scope>NUCLEOTIDE SEQUENCE [LARGE SCALE GENOMIC DNA]</scope>
    <source>
        <strain evidence="9 10">KCTC 52259</strain>
    </source>
</reference>
<accession>A0A6L7GEQ1</accession>
<dbReference type="InterPro" id="IPR016047">
    <property type="entry name" value="M23ase_b-sheet_dom"/>
</dbReference>
<dbReference type="RefSeq" id="WP_160600156.1">
    <property type="nucleotide sequence ID" value="NZ_WTYU01000001.1"/>
</dbReference>
<evidence type="ECO:0000256" key="1">
    <source>
        <dbReference type="ARBA" id="ARBA00001947"/>
    </source>
</evidence>
<dbReference type="GO" id="GO:0006508">
    <property type="term" value="P:proteolysis"/>
    <property type="evidence" value="ECO:0007669"/>
    <property type="project" value="UniProtKB-KW"/>
</dbReference>
<gene>
    <name evidence="9" type="ORF">GRI44_04135</name>
</gene>
<keyword evidence="6" id="KW-0482">Metalloprotease</keyword>
<feature type="compositionally biased region" description="Polar residues" evidence="7">
    <location>
        <begin position="62"/>
        <end position="83"/>
    </location>
</feature>
<dbReference type="GO" id="GO:0004222">
    <property type="term" value="F:metalloendopeptidase activity"/>
    <property type="evidence" value="ECO:0007669"/>
    <property type="project" value="TreeGrafter"/>
</dbReference>
<dbReference type="InterPro" id="IPR050570">
    <property type="entry name" value="Cell_wall_metabolism_enzyme"/>
</dbReference>
<keyword evidence="3" id="KW-0479">Metal-binding</keyword>
<dbReference type="PANTHER" id="PTHR21666:SF288">
    <property type="entry name" value="CELL DIVISION PROTEIN YTFB"/>
    <property type="match status" value="1"/>
</dbReference>
<dbReference type="Proteomes" id="UP000473531">
    <property type="component" value="Unassembled WGS sequence"/>
</dbReference>
<evidence type="ECO:0000256" key="7">
    <source>
        <dbReference type="SAM" id="MobiDB-lite"/>
    </source>
</evidence>
<keyword evidence="4" id="KW-0378">Hydrolase</keyword>
<evidence type="ECO:0000256" key="3">
    <source>
        <dbReference type="ARBA" id="ARBA00022723"/>
    </source>
</evidence>
<sequence>MASRLLDRTLTIVVTATLTSAAWIVAGGSLMELSGSRGQLDTTRPADAAPSPVPLENAFPSPETSDLGNSRPLTPGLNSQSASPMDMAQGKDMMIPVLNIRAGDLTDTFSDSRGAGQRLHEAIDIMAPEGTSVVAAGPGTVEKLFISNAGGKTIYVRSDDKLTIHYYAHLADYAEGLKEGQRVRRGQRLGSVGITGNADPDSPHLHFSILRTTKDAAWWEPANAVNPYPIFAGK</sequence>
<dbReference type="PANTHER" id="PTHR21666">
    <property type="entry name" value="PEPTIDASE-RELATED"/>
    <property type="match status" value="1"/>
</dbReference>
<dbReference type="OrthoDB" id="9800107at2"/>
<proteinExistence type="predicted"/>
<dbReference type="CDD" id="cd12797">
    <property type="entry name" value="M23_peptidase"/>
    <property type="match status" value="1"/>
</dbReference>
<dbReference type="EMBL" id="WTYU01000001">
    <property type="protein sequence ID" value="MXP13936.1"/>
    <property type="molecule type" value="Genomic_DNA"/>
</dbReference>
<dbReference type="Gene3D" id="2.70.70.10">
    <property type="entry name" value="Glucose Permease (Domain IIA)"/>
    <property type="match status" value="1"/>
</dbReference>
<evidence type="ECO:0000256" key="6">
    <source>
        <dbReference type="ARBA" id="ARBA00023049"/>
    </source>
</evidence>
<keyword evidence="10" id="KW-1185">Reference proteome</keyword>
<feature type="domain" description="M23ase beta-sheet core" evidence="8">
    <location>
        <begin position="119"/>
        <end position="213"/>
    </location>
</feature>
<evidence type="ECO:0000313" key="10">
    <source>
        <dbReference type="Proteomes" id="UP000473531"/>
    </source>
</evidence>
<comment type="cofactor">
    <cofactor evidence="1">
        <name>Zn(2+)</name>
        <dbReference type="ChEBI" id="CHEBI:29105"/>
    </cofactor>
</comment>
<organism evidence="9 10">
    <name type="scientific">Allopontixanthobacter confluentis</name>
    <dbReference type="NCBI Taxonomy" id="1849021"/>
    <lineage>
        <taxon>Bacteria</taxon>
        <taxon>Pseudomonadati</taxon>
        <taxon>Pseudomonadota</taxon>
        <taxon>Alphaproteobacteria</taxon>
        <taxon>Sphingomonadales</taxon>
        <taxon>Erythrobacteraceae</taxon>
        <taxon>Allopontixanthobacter</taxon>
    </lineage>
</organism>
<evidence type="ECO:0000256" key="4">
    <source>
        <dbReference type="ARBA" id="ARBA00022801"/>
    </source>
</evidence>
<dbReference type="GO" id="GO:0046872">
    <property type="term" value="F:metal ion binding"/>
    <property type="evidence" value="ECO:0007669"/>
    <property type="project" value="UniProtKB-KW"/>
</dbReference>
<dbReference type="Pfam" id="PF01551">
    <property type="entry name" value="Peptidase_M23"/>
    <property type="match status" value="1"/>
</dbReference>
<evidence type="ECO:0000256" key="2">
    <source>
        <dbReference type="ARBA" id="ARBA00022670"/>
    </source>
</evidence>
<evidence type="ECO:0000256" key="5">
    <source>
        <dbReference type="ARBA" id="ARBA00022833"/>
    </source>
</evidence>
<dbReference type="SUPFAM" id="SSF51261">
    <property type="entry name" value="Duplicated hybrid motif"/>
    <property type="match status" value="1"/>
</dbReference>
<dbReference type="InterPro" id="IPR011055">
    <property type="entry name" value="Dup_hybrid_motif"/>
</dbReference>
<name>A0A6L7GEQ1_9SPHN</name>
<feature type="region of interest" description="Disordered" evidence="7">
    <location>
        <begin position="36"/>
        <end position="86"/>
    </location>
</feature>
<evidence type="ECO:0000259" key="8">
    <source>
        <dbReference type="Pfam" id="PF01551"/>
    </source>
</evidence>
<evidence type="ECO:0000313" key="9">
    <source>
        <dbReference type="EMBL" id="MXP13936.1"/>
    </source>
</evidence>
<keyword evidence="2" id="KW-0645">Protease</keyword>
<comment type="caution">
    <text evidence="9">The sequence shown here is derived from an EMBL/GenBank/DDBJ whole genome shotgun (WGS) entry which is preliminary data.</text>
</comment>